<organism evidence="1 2">
    <name type="scientific">Alkalihalobacillus trypoxylicola</name>
    <dbReference type="NCBI Taxonomy" id="519424"/>
    <lineage>
        <taxon>Bacteria</taxon>
        <taxon>Bacillati</taxon>
        <taxon>Bacillota</taxon>
        <taxon>Bacilli</taxon>
        <taxon>Bacillales</taxon>
        <taxon>Bacillaceae</taxon>
        <taxon>Alkalihalobacillus</taxon>
    </lineage>
</organism>
<sequence>MKKMMFVLGIGIVLLAACQMDSETQIIEDSHHNEGALGFQGVPGDKDKHRQLKLSDHELSFYADKTAQYLSNSITRLEQQADFFNQNDVNISHTIEEFIEALADIREETVEIINLDRPKPFNRFHEGHLNFVVELDALDRVLSDMRYPIDDSQYDDARMHYENAIISHKMLEREWLQIAEDYGIF</sequence>
<proteinExistence type="predicted"/>
<gene>
    <name evidence="1" type="ORF">AZF04_13675</name>
</gene>
<evidence type="ECO:0000313" key="2">
    <source>
        <dbReference type="Proteomes" id="UP000075806"/>
    </source>
</evidence>
<name>A0A161PCZ2_9BACI</name>
<protein>
    <recommendedName>
        <fullName evidence="3">Lipoprotein</fullName>
    </recommendedName>
</protein>
<accession>A0A161PCZ2</accession>
<keyword evidence="2" id="KW-1185">Reference proteome</keyword>
<comment type="caution">
    <text evidence="1">The sequence shown here is derived from an EMBL/GenBank/DDBJ whole genome shotgun (WGS) entry which is preliminary data.</text>
</comment>
<dbReference type="EMBL" id="LTAO01000040">
    <property type="protein sequence ID" value="KYG25535.1"/>
    <property type="molecule type" value="Genomic_DNA"/>
</dbReference>
<dbReference type="AlphaFoldDB" id="A0A161PCZ2"/>
<dbReference type="PROSITE" id="PS51257">
    <property type="entry name" value="PROKAR_LIPOPROTEIN"/>
    <property type="match status" value="1"/>
</dbReference>
<dbReference type="RefSeq" id="WP_061950307.1">
    <property type="nucleotide sequence ID" value="NZ_LTAO01000040.1"/>
</dbReference>
<dbReference type="Proteomes" id="UP000075806">
    <property type="component" value="Unassembled WGS sequence"/>
</dbReference>
<reference evidence="1" key="1">
    <citation type="submission" date="2016-02" db="EMBL/GenBank/DDBJ databases">
        <title>Genome sequence of Bacillus trypoxylicola KCTC 13244(T).</title>
        <authorList>
            <person name="Jeong H."/>
            <person name="Park S.-H."/>
            <person name="Choi S.-K."/>
        </authorList>
    </citation>
    <scope>NUCLEOTIDE SEQUENCE [LARGE SCALE GENOMIC DNA]</scope>
    <source>
        <strain evidence="1">KCTC 13244</strain>
    </source>
</reference>
<evidence type="ECO:0008006" key="3">
    <source>
        <dbReference type="Google" id="ProtNLM"/>
    </source>
</evidence>
<evidence type="ECO:0000313" key="1">
    <source>
        <dbReference type="EMBL" id="KYG25535.1"/>
    </source>
</evidence>
<dbReference type="OrthoDB" id="2885125at2"/>